<dbReference type="PANTHER" id="PTHR11412">
    <property type="entry name" value="MACROGLOBULIN / COMPLEMENT"/>
    <property type="match status" value="1"/>
</dbReference>
<dbReference type="GeneTree" id="ENSGT00940000162399"/>
<evidence type="ECO:0000256" key="5">
    <source>
        <dbReference type="ARBA" id="ARBA00023180"/>
    </source>
</evidence>
<dbReference type="Gene3D" id="2.60.40.10">
    <property type="entry name" value="Immunoglobulins"/>
    <property type="match status" value="1"/>
</dbReference>
<keyword evidence="10" id="KW-1185">Reference proteome</keyword>
<keyword evidence="2" id="KW-0646">Protease inhibitor</keyword>
<evidence type="ECO:0000256" key="4">
    <source>
        <dbReference type="ARBA" id="ARBA00022900"/>
    </source>
</evidence>
<dbReference type="Gene3D" id="2.60.40.1940">
    <property type="match status" value="1"/>
</dbReference>
<organism evidence="9 10">
    <name type="scientific">Callorhinchus milii</name>
    <name type="common">Ghost shark</name>
    <dbReference type="NCBI Taxonomy" id="7868"/>
    <lineage>
        <taxon>Eukaryota</taxon>
        <taxon>Metazoa</taxon>
        <taxon>Chordata</taxon>
        <taxon>Craniata</taxon>
        <taxon>Vertebrata</taxon>
        <taxon>Chondrichthyes</taxon>
        <taxon>Holocephali</taxon>
        <taxon>Chimaeriformes</taxon>
        <taxon>Callorhinchidae</taxon>
        <taxon>Callorhinchus</taxon>
    </lineage>
</organism>
<evidence type="ECO:0000259" key="8">
    <source>
        <dbReference type="Pfam" id="PF17791"/>
    </source>
</evidence>
<feature type="domain" description="Macroglobulin" evidence="6">
    <location>
        <begin position="84"/>
        <end position="176"/>
    </location>
</feature>
<dbReference type="Ensembl" id="ENSCMIT00000011933.1">
    <property type="protein sequence ID" value="ENSCMIP00000011649.1"/>
    <property type="gene ID" value="ENSCMIG00000006036.1"/>
</dbReference>
<dbReference type="Pfam" id="PF17791">
    <property type="entry name" value="MG3"/>
    <property type="match status" value="1"/>
</dbReference>
<dbReference type="InterPro" id="IPR040839">
    <property type="entry name" value="MG4"/>
</dbReference>
<dbReference type="GO" id="GO:0004867">
    <property type="term" value="F:serine-type endopeptidase inhibitor activity"/>
    <property type="evidence" value="ECO:0007669"/>
    <property type="project" value="UniProtKB-KW"/>
</dbReference>
<sequence length="486" mass="55086">VISITIFNPVKETRVQVQLVVKGEPVAHSQGTVLGQKGTVKLKVPSGLRGQAHLKVWGNRHLTDDGYIFHNFTTVTIDAKGSSVFIQTDKPVYKPSQKVLVNVFTVTPDLRPANEKVRSGELWDPRGSRMIQWNELKPVCCGVVNMSFPLSDQPVFGEWILFVEMQGHTYNKTFEVHKYVLPKFELTIDPPRYIQDPNKCERGTVHARYTFGKPVTGKLTVNMTVNGVGYYRHEVGHPVMKTMEIDGIAGFPICVKDMMPVDVPEHFRGSVNIWASVTSSDGSKQITFDDSTPVHKQLIDIKYSKDTRKQFKPGLPYKGKVEVTYPDGSSADGVTVRIKAELTPKDNVYTSELVSKNGVVQFEIPSIPTVAQYVWLEIFQELADYDVSDAFGIPKEDGHFWWPGLSSRRRRRSSVFPWHWDITKDARFAFTVSHRLRKPKLRSRTDRHPFHTHSSLPVLLPVLLMCLCSAPPPHPTRTPGLFRRRD</sequence>
<feature type="domain" description="Macroglobulin" evidence="8">
    <location>
        <begin position="178"/>
        <end position="230"/>
    </location>
</feature>
<dbReference type="Gene3D" id="2.60.40.1930">
    <property type="match status" value="1"/>
</dbReference>
<evidence type="ECO:0000313" key="9">
    <source>
        <dbReference type="Ensembl" id="ENSCMIP00000011649.1"/>
    </source>
</evidence>
<evidence type="ECO:0000259" key="7">
    <source>
        <dbReference type="Pfam" id="PF17789"/>
    </source>
</evidence>
<dbReference type="AlphaFoldDB" id="A0A4W3HQZ7"/>
<dbReference type="Pfam" id="PF17789">
    <property type="entry name" value="MG4"/>
    <property type="match status" value="1"/>
</dbReference>
<keyword evidence="4" id="KW-0722">Serine protease inhibitor</keyword>
<reference evidence="10" key="2">
    <citation type="journal article" date="2007" name="PLoS Biol.">
        <title>Survey sequencing and comparative analysis of the elephant shark (Callorhinchus milii) genome.</title>
        <authorList>
            <person name="Venkatesh B."/>
            <person name="Kirkness E.F."/>
            <person name="Loh Y.H."/>
            <person name="Halpern A.L."/>
            <person name="Lee A.P."/>
            <person name="Johnson J."/>
            <person name="Dandona N."/>
            <person name="Viswanathan L.D."/>
            <person name="Tay A."/>
            <person name="Venter J.C."/>
            <person name="Strausberg R.L."/>
            <person name="Brenner S."/>
        </authorList>
    </citation>
    <scope>NUCLEOTIDE SEQUENCE [LARGE SCALE GENOMIC DNA]</scope>
</reference>
<dbReference type="Pfam" id="PF01835">
    <property type="entry name" value="MG2"/>
    <property type="match status" value="1"/>
</dbReference>
<evidence type="ECO:0000256" key="3">
    <source>
        <dbReference type="ARBA" id="ARBA00022729"/>
    </source>
</evidence>
<dbReference type="InterPro" id="IPR050473">
    <property type="entry name" value="A2M/Complement_sys"/>
</dbReference>
<dbReference type="Proteomes" id="UP000314986">
    <property type="component" value="Unassembled WGS sequence"/>
</dbReference>
<dbReference type="FunFam" id="2.60.40.1930:FF:000001">
    <property type="entry name" value="CD109 isoform 3"/>
    <property type="match status" value="1"/>
</dbReference>
<evidence type="ECO:0000256" key="1">
    <source>
        <dbReference type="ARBA" id="ARBA00010952"/>
    </source>
</evidence>
<evidence type="ECO:0000256" key="2">
    <source>
        <dbReference type="ARBA" id="ARBA00022690"/>
    </source>
</evidence>
<feature type="domain" description="Macroglobulin" evidence="7">
    <location>
        <begin position="306"/>
        <end position="364"/>
    </location>
</feature>
<dbReference type="InterPro" id="IPR013783">
    <property type="entry name" value="Ig-like_fold"/>
</dbReference>
<protein>
    <recommendedName>
        <fullName evidence="11">C3 and PZP like alpha-2-macroglobulin domain containing 8</fullName>
    </recommendedName>
</protein>
<reference evidence="9" key="5">
    <citation type="submission" date="2025-09" db="UniProtKB">
        <authorList>
            <consortium name="Ensembl"/>
        </authorList>
    </citation>
    <scope>IDENTIFICATION</scope>
</reference>
<evidence type="ECO:0000259" key="6">
    <source>
        <dbReference type="Pfam" id="PF01835"/>
    </source>
</evidence>
<reference evidence="9" key="4">
    <citation type="submission" date="2025-08" db="UniProtKB">
        <authorList>
            <consortium name="Ensembl"/>
        </authorList>
    </citation>
    <scope>IDENTIFICATION</scope>
</reference>
<keyword evidence="3" id="KW-0732">Signal</keyword>
<reference evidence="10" key="3">
    <citation type="journal article" date="2014" name="Nature">
        <title>Elephant shark genome provides unique insights into gnathostome evolution.</title>
        <authorList>
            <consortium name="International Elephant Shark Genome Sequencing Consortium"/>
            <person name="Venkatesh B."/>
            <person name="Lee A.P."/>
            <person name="Ravi V."/>
            <person name="Maurya A.K."/>
            <person name="Lian M.M."/>
            <person name="Swann J.B."/>
            <person name="Ohta Y."/>
            <person name="Flajnik M.F."/>
            <person name="Sutoh Y."/>
            <person name="Kasahara M."/>
            <person name="Hoon S."/>
            <person name="Gangu V."/>
            <person name="Roy S.W."/>
            <person name="Irimia M."/>
            <person name="Korzh V."/>
            <person name="Kondrychyn I."/>
            <person name="Lim Z.W."/>
            <person name="Tay B.H."/>
            <person name="Tohari S."/>
            <person name="Kong K.W."/>
            <person name="Ho S."/>
            <person name="Lorente-Galdos B."/>
            <person name="Quilez J."/>
            <person name="Marques-Bonet T."/>
            <person name="Raney B.J."/>
            <person name="Ingham P.W."/>
            <person name="Tay A."/>
            <person name="Hillier L.W."/>
            <person name="Minx P."/>
            <person name="Boehm T."/>
            <person name="Wilson R.K."/>
            <person name="Brenner S."/>
            <person name="Warren W.C."/>
        </authorList>
    </citation>
    <scope>NUCLEOTIDE SEQUENCE [LARGE SCALE GENOMIC DNA]</scope>
</reference>
<dbReference type="OMA" id="FKPPAEW"/>
<proteinExistence type="inferred from homology"/>
<evidence type="ECO:0008006" key="11">
    <source>
        <dbReference type="Google" id="ProtNLM"/>
    </source>
</evidence>
<reference evidence="10" key="1">
    <citation type="journal article" date="2006" name="Science">
        <title>Ancient noncoding elements conserved in the human genome.</title>
        <authorList>
            <person name="Venkatesh B."/>
            <person name="Kirkness E.F."/>
            <person name="Loh Y.H."/>
            <person name="Halpern A.L."/>
            <person name="Lee A.P."/>
            <person name="Johnson J."/>
            <person name="Dandona N."/>
            <person name="Viswanathan L.D."/>
            <person name="Tay A."/>
            <person name="Venter J.C."/>
            <person name="Strausberg R.L."/>
            <person name="Brenner S."/>
        </authorList>
    </citation>
    <scope>NUCLEOTIDE SEQUENCE [LARGE SCALE GENOMIC DNA]</scope>
</reference>
<dbReference type="InParanoid" id="A0A4W3HQZ7"/>
<accession>A0A4W3HQZ7</accession>
<dbReference type="InterPro" id="IPR002890">
    <property type="entry name" value="MG2"/>
</dbReference>
<name>A0A4W3HQZ7_CALMI</name>
<evidence type="ECO:0000313" key="10">
    <source>
        <dbReference type="Proteomes" id="UP000314986"/>
    </source>
</evidence>
<comment type="similarity">
    <text evidence="1">Belongs to the protease inhibitor I39 (alpha-2-macroglobulin) family.</text>
</comment>
<dbReference type="InterPro" id="IPR041555">
    <property type="entry name" value="MG3"/>
</dbReference>
<keyword evidence="5" id="KW-0325">Glycoprotein</keyword>
<dbReference type="STRING" id="7868.ENSCMIP00000011649"/>
<dbReference type="PANTHER" id="PTHR11412:SF139">
    <property type="entry name" value="C3 AND PZP-LIKE ALPHA-2-MACROGLOBULIN DOMAIN-CONTAINING PROTEIN 8"/>
    <property type="match status" value="1"/>
</dbReference>